<dbReference type="Proteomes" id="UP000006663">
    <property type="component" value="Chromosome"/>
</dbReference>
<dbReference type="EMBL" id="AOHT01000032">
    <property type="protein sequence ID" value="ELY27720.1"/>
    <property type="molecule type" value="Genomic_DNA"/>
</dbReference>
<proteinExistence type="predicted"/>
<dbReference type="EMBL" id="CP001690">
    <property type="protein sequence ID" value="ADQ66290.1"/>
    <property type="molecule type" value="Genomic_DNA"/>
</dbReference>
<protein>
    <submittedName>
        <fullName evidence="1">Uncharacterized protein</fullName>
    </submittedName>
</protein>
<keyword evidence="3" id="KW-1185">Reference proteome</keyword>
<organism evidence="1 3">
    <name type="scientific">Halogeometricum borinquense (strain ATCC 700274 / DSM 11551 / JCM 10706 / KCTC 4070 / PR3)</name>
    <dbReference type="NCBI Taxonomy" id="469382"/>
    <lineage>
        <taxon>Archaea</taxon>
        <taxon>Methanobacteriati</taxon>
        <taxon>Methanobacteriota</taxon>
        <taxon>Stenosarchaea group</taxon>
        <taxon>Halobacteria</taxon>
        <taxon>Halobacteriales</taxon>
        <taxon>Haloferacaceae</taxon>
        <taxon>Halogeometricum</taxon>
    </lineage>
</organism>
<sequence length="100" mass="10951">MNQTTSPITVQLTITNVASDAEVYSESVSVDYDEELANRVTTIEGVIEEPGEHLISVELKDDNSDEYVWDVPGNQGQPDGAVGLDITVYEDRIEFTETAA</sequence>
<gene>
    <name evidence="1" type="ordered locus">Hbor_06920</name>
    <name evidence="2" type="ORF">C499_09122</name>
</gene>
<dbReference type="KEGG" id="hbo:Hbor_06920"/>
<dbReference type="Proteomes" id="UP000011585">
    <property type="component" value="Unassembled WGS sequence"/>
</dbReference>
<reference evidence="2 4" key="2">
    <citation type="journal article" date="2014" name="PLoS Genet.">
        <title>Phylogenetically driven sequencing of extremely halophilic archaea reveals strategies for static and dynamic osmo-response.</title>
        <authorList>
            <person name="Becker E.A."/>
            <person name="Seitzer P.M."/>
            <person name="Tritt A."/>
            <person name="Larsen D."/>
            <person name="Krusor M."/>
            <person name="Yao A.I."/>
            <person name="Wu D."/>
            <person name="Madern D."/>
            <person name="Eisen J.A."/>
            <person name="Darling A.E."/>
            <person name="Facciotti M.T."/>
        </authorList>
    </citation>
    <scope>NUCLEOTIDE SEQUENCE [LARGE SCALE GENOMIC DNA]</scope>
    <source>
        <strain evidence="2 4">DSM 11551</strain>
    </source>
</reference>
<accession>E4NN60</accession>
<reference evidence="1 3" key="1">
    <citation type="journal article" date="2009" name="Stand. Genomic Sci.">
        <title>Complete genome sequence of Halogeometricum borinquense type strain (PR3).</title>
        <authorList>
            <person name="Malfatti S."/>
            <person name="Tindall B.J."/>
            <person name="Schneider S."/>
            <person name="Fahnrich R."/>
            <person name="Lapidus A."/>
            <person name="Labuttii K."/>
            <person name="Copeland A."/>
            <person name="Glavina Del Rio T."/>
            <person name="Nolan M."/>
            <person name="Chen F."/>
            <person name="Lucas S."/>
            <person name="Tice H."/>
            <person name="Cheng J.F."/>
            <person name="Bruce D."/>
            <person name="Goodwin L."/>
            <person name="Pitluck S."/>
            <person name="Anderson I."/>
            <person name="Pati A."/>
            <person name="Ivanova N."/>
            <person name="Mavromatis K."/>
            <person name="Chen A."/>
            <person name="Palaniappan K."/>
            <person name="D'haeseleer P."/>
            <person name="Goker M."/>
            <person name="Bristow J."/>
            <person name="Eisen J.A."/>
            <person name="Markowitz V."/>
            <person name="Hugenholtz P."/>
            <person name="Kyrpides N.C."/>
            <person name="Klenk H.P."/>
            <person name="Chain P."/>
        </authorList>
    </citation>
    <scope>NUCLEOTIDE SEQUENCE [LARGE SCALE GENOMIC DNA]</scope>
    <source>
        <strain evidence="3">ATCC 700274 / DSM 11551 / JCM 10706 / KCTC 4070 / PR3</strain>
        <strain evidence="1">PR 3</strain>
    </source>
</reference>
<evidence type="ECO:0000313" key="1">
    <source>
        <dbReference type="EMBL" id="ADQ66290.1"/>
    </source>
</evidence>
<evidence type="ECO:0000313" key="3">
    <source>
        <dbReference type="Proteomes" id="UP000006663"/>
    </source>
</evidence>
<dbReference type="AlphaFoldDB" id="E4NN60"/>
<evidence type="ECO:0000313" key="2">
    <source>
        <dbReference type="EMBL" id="ELY27720.1"/>
    </source>
</evidence>
<name>E4NN60_HALBP</name>
<evidence type="ECO:0000313" key="4">
    <source>
        <dbReference type="Proteomes" id="UP000011585"/>
    </source>
</evidence>
<dbReference type="HOGENOM" id="CLU_2299244_0_0_2"/>